<name>A0A4R2T0M0_9FIRM</name>
<evidence type="ECO:0000259" key="2">
    <source>
        <dbReference type="SMART" id="SM00460"/>
    </source>
</evidence>
<feature type="signal peptide" evidence="1">
    <location>
        <begin position="1"/>
        <end position="21"/>
    </location>
</feature>
<dbReference type="RefSeq" id="WP_132849808.1">
    <property type="nucleotide sequence ID" value="NZ_CP058648.1"/>
</dbReference>
<dbReference type="EMBL" id="SLYC01000071">
    <property type="protein sequence ID" value="TCP94831.1"/>
    <property type="molecule type" value="Genomic_DNA"/>
</dbReference>
<dbReference type="PANTHER" id="PTHR33490">
    <property type="entry name" value="BLR5614 PROTEIN-RELATED"/>
    <property type="match status" value="1"/>
</dbReference>
<dbReference type="SUPFAM" id="SSF54001">
    <property type="entry name" value="Cysteine proteinases"/>
    <property type="match status" value="1"/>
</dbReference>
<keyword evidence="4" id="KW-1185">Reference proteome</keyword>
<feature type="chain" id="PRO_5039400623" evidence="1">
    <location>
        <begin position="22"/>
        <end position="259"/>
    </location>
</feature>
<proteinExistence type="predicted"/>
<evidence type="ECO:0000313" key="3">
    <source>
        <dbReference type="EMBL" id="TCP94831.1"/>
    </source>
</evidence>
<dbReference type="Proteomes" id="UP000295504">
    <property type="component" value="Unassembled WGS sequence"/>
</dbReference>
<protein>
    <submittedName>
        <fullName evidence="3">Transglutaminase superfamily protein</fullName>
    </submittedName>
</protein>
<dbReference type="SMART" id="SM00460">
    <property type="entry name" value="TGc"/>
    <property type="match status" value="1"/>
</dbReference>
<evidence type="ECO:0000313" key="4">
    <source>
        <dbReference type="Proteomes" id="UP000295504"/>
    </source>
</evidence>
<feature type="domain" description="Transglutaminase-like" evidence="2">
    <location>
        <begin position="175"/>
        <end position="233"/>
    </location>
</feature>
<gene>
    <name evidence="3" type="ORF">EDD79_10719</name>
</gene>
<sequence length="259" mass="29430">MKKSIFIIALLFMLSANSVLGQAVINISNLGNGMLVVNSNSIDNKDVRVLVEKGQARYQYNIKEKETRIPLQMGIGSYQVSVVENVGGNRFKVISKETVNVNSIDETNLFLSSIQMVNWDQSMKAVQKAQELTKGLSNDEAKVKEIYNYIINNLVYDFDKVATLTSNYLPNINKIYDENKGICYDYSSLFAGMLRSVGVPTKLVMGYAPNVNEYHAWNEVYINGKWVTIDTTTDAVYRQNNRKYEMAKDKSLFNVMKEY</sequence>
<accession>A0A4R2T0M0</accession>
<reference evidence="3 4" key="1">
    <citation type="submission" date="2019-03" db="EMBL/GenBank/DDBJ databases">
        <title>Genomic Encyclopedia of Type Strains, Phase IV (KMG-IV): sequencing the most valuable type-strain genomes for metagenomic binning, comparative biology and taxonomic classification.</title>
        <authorList>
            <person name="Goeker M."/>
        </authorList>
    </citation>
    <scope>NUCLEOTIDE SEQUENCE [LARGE SCALE GENOMIC DNA]</scope>
    <source>
        <strain evidence="3 4">DSM 100013</strain>
    </source>
</reference>
<dbReference type="InterPro" id="IPR038765">
    <property type="entry name" value="Papain-like_cys_pep_sf"/>
</dbReference>
<dbReference type="InterPro" id="IPR002931">
    <property type="entry name" value="Transglutaminase-like"/>
</dbReference>
<comment type="caution">
    <text evidence="3">The sequence shown here is derived from an EMBL/GenBank/DDBJ whole genome shotgun (WGS) entry which is preliminary data.</text>
</comment>
<evidence type="ECO:0000256" key="1">
    <source>
        <dbReference type="SAM" id="SignalP"/>
    </source>
</evidence>
<organism evidence="3 4">
    <name type="scientific">Serpentinicella alkaliphila</name>
    <dbReference type="NCBI Taxonomy" id="1734049"/>
    <lineage>
        <taxon>Bacteria</taxon>
        <taxon>Bacillati</taxon>
        <taxon>Bacillota</taxon>
        <taxon>Clostridia</taxon>
        <taxon>Peptostreptococcales</taxon>
        <taxon>Natronincolaceae</taxon>
        <taxon>Serpentinicella</taxon>
    </lineage>
</organism>
<keyword evidence="1" id="KW-0732">Signal</keyword>
<dbReference type="AlphaFoldDB" id="A0A4R2T0M0"/>
<dbReference type="OrthoDB" id="1817605at2"/>
<dbReference type="Gene3D" id="3.10.620.30">
    <property type="match status" value="1"/>
</dbReference>
<dbReference type="Pfam" id="PF01841">
    <property type="entry name" value="Transglut_core"/>
    <property type="match status" value="1"/>
</dbReference>